<protein>
    <recommendedName>
        <fullName evidence="7">LIM zinc-binding domain-containing protein</fullName>
    </recommendedName>
</protein>
<name>T1KGY5_TETUR</name>
<evidence type="ECO:0000313" key="8">
    <source>
        <dbReference type="EnsemblMetazoa" id="tetur11g02460.1"/>
    </source>
</evidence>
<keyword evidence="1 5" id="KW-0479">Metal-binding</keyword>
<dbReference type="OrthoDB" id="6352355at2759"/>
<evidence type="ECO:0000256" key="6">
    <source>
        <dbReference type="SAM" id="MobiDB-lite"/>
    </source>
</evidence>
<dbReference type="Gene3D" id="2.10.110.10">
    <property type="entry name" value="Cysteine Rich Protein"/>
    <property type="match status" value="2"/>
</dbReference>
<feature type="region of interest" description="Disordered" evidence="6">
    <location>
        <begin position="165"/>
        <end position="225"/>
    </location>
</feature>
<dbReference type="GO" id="GO:0045944">
    <property type="term" value="P:positive regulation of transcription by RNA polymerase II"/>
    <property type="evidence" value="ECO:0007669"/>
    <property type="project" value="TreeGrafter"/>
</dbReference>
<dbReference type="Proteomes" id="UP000015104">
    <property type="component" value="Unassembled WGS sequence"/>
</dbReference>
<dbReference type="PANTHER" id="PTHR45787">
    <property type="entry name" value="LD11652P"/>
    <property type="match status" value="1"/>
</dbReference>
<gene>
    <name evidence="8" type="primary">107364311</name>
</gene>
<dbReference type="GO" id="GO:0003713">
    <property type="term" value="F:transcription coactivator activity"/>
    <property type="evidence" value="ECO:0007669"/>
    <property type="project" value="TreeGrafter"/>
</dbReference>
<feature type="compositionally biased region" description="Low complexity" evidence="6">
    <location>
        <begin position="165"/>
        <end position="197"/>
    </location>
</feature>
<evidence type="ECO:0000256" key="5">
    <source>
        <dbReference type="PROSITE-ProRule" id="PRU00125"/>
    </source>
</evidence>
<dbReference type="Pfam" id="PF00412">
    <property type="entry name" value="LIM"/>
    <property type="match status" value="2"/>
</dbReference>
<feature type="domain" description="LIM zinc-binding" evidence="7">
    <location>
        <begin position="20"/>
        <end position="82"/>
    </location>
</feature>
<evidence type="ECO:0000256" key="1">
    <source>
        <dbReference type="ARBA" id="ARBA00022723"/>
    </source>
</evidence>
<dbReference type="eggNOG" id="KOG0490">
    <property type="taxonomic scope" value="Eukaryota"/>
</dbReference>
<dbReference type="EnsemblMetazoa" id="tetur11g02460.1">
    <property type="protein sequence ID" value="tetur11g02460.1"/>
    <property type="gene ID" value="tetur11g02460"/>
</dbReference>
<dbReference type="GO" id="GO:0140297">
    <property type="term" value="F:DNA-binding transcription factor binding"/>
    <property type="evidence" value="ECO:0007669"/>
    <property type="project" value="TreeGrafter"/>
</dbReference>
<evidence type="ECO:0000256" key="3">
    <source>
        <dbReference type="ARBA" id="ARBA00022833"/>
    </source>
</evidence>
<dbReference type="InterPro" id="IPR001781">
    <property type="entry name" value="Znf_LIM"/>
</dbReference>
<proteinExistence type="predicted"/>
<dbReference type="KEGG" id="tut:107364311"/>
<dbReference type="EMBL" id="CAEY01000073">
    <property type="status" value="NOT_ANNOTATED_CDS"/>
    <property type="molecule type" value="Genomic_DNA"/>
</dbReference>
<keyword evidence="9" id="KW-1185">Reference proteome</keyword>
<reference evidence="9" key="1">
    <citation type="submission" date="2011-08" db="EMBL/GenBank/DDBJ databases">
        <authorList>
            <person name="Rombauts S."/>
        </authorList>
    </citation>
    <scope>NUCLEOTIDE SEQUENCE</scope>
    <source>
        <strain evidence="9">London</strain>
    </source>
</reference>
<feature type="domain" description="LIM zinc-binding" evidence="7">
    <location>
        <begin position="84"/>
        <end position="146"/>
    </location>
</feature>
<evidence type="ECO:0000256" key="4">
    <source>
        <dbReference type="ARBA" id="ARBA00023038"/>
    </source>
</evidence>
<evidence type="ECO:0000259" key="7">
    <source>
        <dbReference type="PROSITE" id="PS50023"/>
    </source>
</evidence>
<feature type="compositionally biased region" description="Basic residues" evidence="6">
    <location>
        <begin position="199"/>
        <end position="210"/>
    </location>
</feature>
<dbReference type="InterPro" id="IPR050945">
    <property type="entry name" value="LMO_RBTN_TF"/>
</dbReference>
<organism evidence="8 9">
    <name type="scientific">Tetranychus urticae</name>
    <name type="common">Two-spotted spider mite</name>
    <dbReference type="NCBI Taxonomy" id="32264"/>
    <lineage>
        <taxon>Eukaryota</taxon>
        <taxon>Metazoa</taxon>
        <taxon>Ecdysozoa</taxon>
        <taxon>Arthropoda</taxon>
        <taxon>Chelicerata</taxon>
        <taxon>Arachnida</taxon>
        <taxon>Acari</taxon>
        <taxon>Acariformes</taxon>
        <taxon>Trombidiformes</taxon>
        <taxon>Prostigmata</taxon>
        <taxon>Eleutherengona</taxon>
        <taxon>Raphignathae</taxon>
        <taxon>Tetranychoidea</taxon>
        <taxon>Tetranychidae</taxon>
        <taxon>Tetranychus</taxon>
    </lineage>
</organism>
<dbReference type="HOGENOM" id="CLU_001357_5_0_1"/>
<sequence length="225" mass="25649">MMERKVSGNSISSLIGERLHVCSGCNELIKEQWLLEAADKIWHESCLKCSLCHGSLAEMSDTFYAKADLLLCKRDYFRLFGQTGRCSVCQKEIASFELVMRARGNSYHLECFACQTCNKRFCVGDRFYLHDDRILCEDDYGDIINSRRHVHDHLNNPVIATNNCVNSNVNNSSKKSDQSGGHNGHSISHQQGHQPHQPHQPHPHQAHQSHPHQSQSSRLYSCHDH</sequence>
<keyword evidence="4 5" id="KW-0440">LIM domain</keyword>
<dbReference type="OMA" id="ARGNSYH"/>
<dbReference type="SUPFAM" id="SSF57716">
    <property type="entry name" value="Glucocorticoid receptor-like (DNA-binding domain)"/>
    <property type="match status" value="2"/>
</dbReference>
<dbReference type="AlphaFoldDB" id="T1KGY5"/>
<keyword evidence="2" id="KW-0677">Repeat</keyword>
<keyword evidence="3 5" id="KW-0862">Zinc</keyword>
<evidence type="ECO:0000256" key="2">
    <source>
        <dbReference type="ARBA" id="ARBA00022737"/>
    </source>
</evidence>
<dbReference type="GO" id="GO:0005634">
    <property type="term" value="C:nucleus"/>
    <property type="evidence" value="ECO:0007669"/>
    <property type="project" value="TreeGrafter"/>
</dbReference>
<dbReference type="STRING" id="32264.T1KGY5"/>
<accession>T1KGY5</accession>
<dbReference type="PANTHER" id="PTHR45787:SF1">
    <property type="entry name" value="LIM ZINC-BINDING DOMAIN-CONTAINING PROTEIN"/>
    <property type="match status" value="1"/>
</dbReference>
<dbReference type="SMART" id="SM00132">
    <property type="entry name" value="LIM"/>
    <property type="match status" value="2"/>
</dbReference>
<reference evidence="8" key="2">
    <citation type="submission" date="2015-06" db="UniProtKB">
        <authorList>
            <consortium name="EnsemblMetazoa"/>
        </authorList>
    </citation>
    <scope>IDENTIFICATION</scope>
</reference>
<dbReference type="GO" id="GO:0046872">
    <property type="term" value="F:metal ion binding"/>
    <property type="evidence" value="ECO:0007669"/>
    <property type="project" value="UniProtKB-KW"/>
</dbReference>
<dbReference type="PROSITE" id="PS00478">
    <property type="entry name" value="LIM_DOMAIN_1"/>
    <property type="match status" value="1"/>
</dbReference>
<dbReference type="PROSITE" id="PS50023">
    <property type="entry name" value="LIM_DOMAIN_2"/>
    <property type="match status" value="2"/>
</dbReference>
<evidence type="ECO:0000313" key="9">
    <source>
        <dbReference type="Proteomes" id="UP000015104"/>
    </source>
</evidence>